<keyword evidence="2" id="KW-1185">Reference proteome</keyword>
<name>A0A0A6PDQ2_9GAMM</name>
<comment type="caution">
    <text evidence="1">The sequence shown here is derived from an EMBL/GenBank/DDBJ whole genome shotgun (WGS) entry which is preliminary data.</text>
</comment>
<dbReference type="Proteomes" id="UP000030428">
    <property type="component" value="Unassembled WGS sequence"/>
</dbReference>
<organism evidence="1 2">
    <name type="scientific">Candidatus Thiomargarita nelsonii</name>
    <dbReference type="NCBI Taxonomy" id="1003181"/>
    <lineage>
        <taxon>Bacteria</taxon>
        <taxon>Pseudomonadati</taxon>
        <taxon>Pseudomonadota</taxon>
        <taxon>Gammaproteobacteria</taxon>
        <taxon>Thiotrichales</taxon>
        <taxon>Thiotrichaceae</taxon>
        <taxon>Thiomargarita</taxon>
    </lineage>
</organism>
<dbReference type="AlphaFoldDB" id="A0A0A6PDQ2"/>
<proteinExistence type="predicted"/>
<accession>A0A0A6PDQ2</accession>
<evidence type="ECO:0000313" key="1">
    <source>
        <dbReference type="EMBL" id="KHD08384.1"/>
    </source>
</evidence>
<gene>
    <name evidence="1" type="ORF">PN36_02035</name>
</gene>
<sequence>MIPTIQVKTEQNLSIKSQYVDVLIISKSDGAELEQIPDGFEFLADYNILTYKSLKKTLNQWAIAEVVGHYVSYRKIISPSQQNLLPESKIIA</sequence>
<protein>
    <submittedName>
        <fullName evidence="1">Uncharacterized protein</fullName>
    </submittedName>
</protein>
<dbReference type="EMBL" id="JSZA02000005">
    <property type="protein sequence ID" value="KHD08384.1"/>
    <property type="molecule type" value="Genomic_DNA"/>
</dbReference>
<evidence type="ECO:0000313" key="2">
    <source>
        <dbReference type="Proteomes" id="UP000030428"/>
    </source>
</evidence>
<reference evidence="1 2" key="1">
    <citation type="journal article" date="2016" name="Front. Microbiol.">
        <title>Single-Cell (Meta-)Genomics of a Dimorphic Candidatus Thiomargarita nelsonii Reveals Genomic Plasticity.</title>
        <authorList>
            <person name="Flood B.E."/>
            <person name="Fliss P."/>
            <person name="Jones D.S."/>
            <person name="Dick G.J."/>
            <person name="Jain S."/>
            <person name="Kaster A.K."/>
            <person name="Winkel M."/>
            <person name="Mussmann M."/>
            <person name="Bailey J."/>
        </authorList>
    </citation>
    <scope>NUCLEOTIDE SEQUENCE [LARGE SCALE GENOMIC DNA]</scope>
    <source>
        <strain evidence="1">Hydrate Ridge</strain>
    </source>
</reference>